<comment type="caution">
    <text evidence="2">The sequence shown here is derived from an EMBL/GenBank/DDBJ whole genome shotgun (WGS) entry which is preliminary data.</text>
</comment>
<dbReference type="InterPro" id="IPR050312">
    <property type="entry name" value="IolE/XylAMocC-like"/>
</dbReference>
<dbReference type="EMBL" id="JBHUHO010000032">
    <property type="protein sequence ID" value="MFD2116886.1"/>
    <property type="molecule type" value="Genomic_DNA"/>
</dbReference>
<dbReference type="PANTHER" id="PTHR12110:SF41">
    <property type="entry name" value="INOSOSE DEHYDRATASE"/>
    <property type="match status" value="1"/>
</dbReference>
<dbReference type="RefSeq" id="WP_377773489.1">
    <property type="nucleotide sequence ID" value="NZ_JBHUHO010000032.1"/>
</dbReference>
<reference evidence="3" key="1">
    <citation type="journal article" date="2019" name="Int. J. Syst. Evol. Microbiol.">
        <title>The Global Catalogue of Microorganisms (GCM) 10K type strain sequencing project: providing services to taxonomists for standard genome sequencing and annotation.</title>
        <authorList>
            <consortium name="The Broad Institute Genomics Platform"/>
            <consortium name="The Broad Institute Genome Sequencing Center for Infectious Disease"/>
            <person name="Wu L."/>
            <person name="Ma J."/>
        </authorList>
    </citation>
    <scope>NUCLEOTIDE SEQUENCE [LARGE SCALE GENOMIC DNA]</scope>
    <source>
        <strain evidence="3">GH52</strain>
    </source>
</reference>
<dbReference type="Pfam" id="PF01261">
    <property type="entry name" value="AP_endonuc_2"/>
    <property type="match status" value="1"/>
</dbReference>
<protein>
    <submittedName>
        <fullName evidence="2">Sugar phosphate isomerase/epimerase family protein</fullName>
    </submittedName>
</protein>
<dbReference type="SUPFAM" id="SSF51658">
    <property type="entry name" value="Xylose isomerase-like"/>
    <property type="match status" value="1"/>
</dbReference>
<dbReference type="InterPro" id="IPR036237">
    <property type="entry name" value="Xyl_isomerase-like_sf"/>
</dbReference>
<dbReference type="PANTHER" id="PTHR12110">
    <property type="entry name" value="HYDROXYPYRUVATE ISOMERASE"/>
    <property type="match status" value="1"/>
</dbReference>
<evidence type="ECO:0000313" key="2">
    <source>
        <dbReference type="EMBL" id="MFD2116886.1"/>
    </source>
</evidence>
<sequence length="254" mass="29097">MRVDQIAAQLYTLREFCKDEQSLKETLQKVRAMGYEAVQVSGIGPIPHDVVKKLAEEAGLKICATHISYQALTENIEDVIAQHKLWDCKYVGLGSLPQEYQTSGEGYAEFAHNANQFAAKLAEHDLEFVYHNHHFEFTRFGPKTGMDILLEEGSKDFGFELDLYWVQAGGVNPIEMIERVDGRMKVVHLKDMQIVDKQQVFAEIGEGSMNYKTIIDALRKIDVEWYVVEQDVCRRDPFESLQISFNYLKQLAIN</sequence>
<dbReference type="Gene3D" id="3.20.20.150">
    <property type="entry name" value="Divalent-metal-dependent TIM barrel enzymes"/>
    <property type="match status" value="1"/>
</dbReference>
<accession>A0ABW4YMG7</accession>
<organism evidence="2 3">
    <name type="scientific">Paenibacillus yanchengensis</name>
    <dbReference type="NCBI Taxonomy" id="2035833"/>
    <lineage>
        <taxon>Bacteria</taxon>
        <taxon>Bacillati</taxon>
        <taxon>Bacillota</taxon>
        <taxon>Bacilli</taxon>
        <taxon>Bacillales</taxon>
        <taxon>Paenibacillaceae</taxon>
        <taxon>Paenibacillus</taxon>
    </lineage>
</organism>
<proteinExistence type="predicted"/>
<evidence type="ECO:0000259" key="1">
    <source>
        <dbReference type="Pfam" id="PF01261"/>
    </source>
</evidence>
<dbReference type="GO" id="GO:0016853">
    <property type="term" value="F:isomerase activity"/>
    <property type="evidence" value="ECO:0007669"/>
    <property type="project" value="UniProtKB-KW"/>
</dbReference>
<keyword evidence="3" id="KW-1185">Reference proteome</keyword>
<evidence type="ECO:0000313" key="3">
    <source>
        <dbReference type="Proteomes" id="UP001597362"/>
    </source>
</evidence>
<dbReference type="Proteomes" id="UP001597362">
    <property type="component" value="Unassembled WGS sequence"/>
</dbReference>
<name>A0ABW4YMG7_9BACL</name>
<feature type="domain" description="Xylose isomerase-like TIM barrel" evidence="1">
    <location>
        <begin position="27"/>
        <end position="231"/>
    </location>
</feature>
<dbReference type="InterPro" id="IPR013022">
    <property type="entry name" value="Xyl_isomerase-like_TIM-brl"/>
</dbReference>
<keyword evidence="2" id="KW-0413">Isomerase</keyword>
<gene>
    <name evidence="2" type="ORF">ACFSJH_14250</name>
</gene>